<protein>
    <submittedName>
        <fullName evidence="2">Uncharacterized protein</fullName>
    </submittedName>
</protein>
<evidence type="ECO:0000313" key="3">
    <source>
        <dbReference type="Proteomes" id="UP000236161"/>
    </source>
</evidence>
<reference evidence="2 3" key="1">
    <citation type="journal article" date="2017" name="Nature">
        <title>The Apostasia genome and the evolution of orchids.</title>
        <authorList>
            <person name="Zhang G.Q."/>
            <person name="Liu K.W."/>
            <person name="Li Z."/>
            <person name="Lohaus R."/>
            <person name="Hsiao Y.Y."/>
            <person name="Niu S.C."/>
            <person name="Wang J.Y."/>
            <person name="Lin Y.C."/>
            <person name="Xu Q."/>
            <person name="Chen L.J."/>
            <person name="Yoshida K."/>
            <person name="Fujiwara S."/>
            <person name="Wang Z.W."/>
            <person name="Zhang Y.Q."/>
            <person name="Mitsuda N."/>
            <person name="Wang M."/>
            <person name="Liu G.H."/>
            <person name="Pecoraro L."/>
            <person name="Huang H.X."/>
            <person name="Xiao X.J."/>
            <person name="Lin M."/>
            <person name="Wu X.Y."/>
            <person name="Wu W.L."/>
            <person name="Chen Y.Y."/>
            <person name="Chang S.B."/>
            <person name="Sakamoto S."/>
            <person name="Ohme-Takagi M."/>
            <person name="Yagi M."/>
            <person name="Zeng S.J."/>
            <person name="Shen C.Y."/>
            <person name="Yeh C.M."/>
            <person name="Luo Y.B."/>
            <person name="Tsai W.C."/>
            <person name="Van de Peer Y."/>
            <person name="Liu Z.J."/>
        </authorList>
    </citation>
    <scope>NUCLEOTIDE SEQUENCE [LARGE SCALE GENOMIC DNA]</scope>
    <source>
        <strain evidence="3">cv. Shenzhen</strain>
        <tissue evidence="2">Stem</tissue>
    </source>
</reference>
<gene>
    <name evidence="2" type="ORF">AXF42_Ash021517</name>
</gene>
<proteinExistence type="predicted"/>
<accession>A0A2H9ZYM6</accession>
<evidence type="ECO:0000313" key="2">
    <source>
        <dbReference type="EMBL" id="PKA48382.1"/>
    </source>
</evidence>
<dbReference type="EMBL" id="KZ452499">
    <property type="protein sequence ID" value="PKA48382.1"/>
    <property type="molecule type" value="Genomic_DNA"/>
</dbReference>
<evidence type="ECO:0000256" key="1">
    <source>
        <dbReference type="SAM" id="MobiDB-lite"/>
    </source>
</evidence>
<dbReference type="Proteomes" id="UP000236161">
    <property type="component" value="Unassembled WGS sequence"/>
</dbReference>
<name>A0A2H9ZYM6_9ASPA</name>
<dbReference type="AlphaFoldDB" id="A0A2H9ZYM6"/>
<sequence>MEESGRADEATQPPVLLDGEDVHDWSKDDDDATEEAAICAVSTVAKAETADPTLLASSAHGLLSPLILATFIGSSLNLFERIALFFFEVYTFFVCIVY</sequence>
<organism evidence="2 3">
    <name type="scientific">Apostasia shenzhenica</name>
    <dbReference type="NCBI Taxonomy" id="1088818"/>
    <lineage>
        <taxon>Eukaryota</taxon>
        <taxon>Viridiplantae</taxon>
        <taxon>Streptophyta</taxon>
        <taxon>Embryophyta</taxon>
        <taxon>Tracheophyta</taxon>
        <taxon>Spermatophyta</taxon>
        <taxon>Magnoliopsida</taxon>
        <taxon>Liliopsida</taxon>
        <taxon>Asparagales</taxon>
        <taxon>Orchidaceae</taxon>
        <taxon>Apostasioideae</taxon>
        <taxon>Apostasia</taxon>
    </lineage>
</organism>
<keyword evidence="3" id="KW-1185">Reference proteome</keyword>
<feature type="region of interest" description="Disordered" evidence="1">
    <location>
        <begin position="1"/>
        <end position="31"/>
    </location>
</feature>